<proteinExistence type="predicted"/>
<evidence type="ECO:0000313" key="13">
    <source>
        <dbReference type="Proteomes" id="UP000812440"/>
    </source>
</evidence>
<gene>
    <name evidence="12" type="ORF">GDO86_016572</name>
</gene>
<keyword evidence="9" id="KW-0807">Transducer</keyword>
<dbReference type="InterPro" id="IPR017452">
    <property type="entry name" value="GPCR_Rhodpsn_7TM"/>
</dbReference>
<evidence type="ECO:0000256" key="5">
    <source>
        <dbReference type="ARBA" id="ARBA00022989"/>
    </source>
</evidence>
<feature type="non-terminal residue" evidence="12">
    <location>
        <position position="1"/>
    </location>
</feature>
<keyword evidence="3 10" id="KW-0812">Transmembrane</keyword>
<reference evidence="12" key="1">
    <citation type="thesis" date="2020" institute="ProQuest LLC" country="789 East Eisenhower Parkway, Ann Arbor, MI, USA">
        <title>Comparative Genomics and Chromosome Evolution.</title>
        <authorList>
            <person name="Mudd A.B."/>
        </authorList>
    </citation>
    <scope>NUCLEOTIDE SEQUENCE</scope>
    <source>
        <strain evidence="12">Female2</strain>
        <tissue evidence="12">Blood</tissue>
    </source>
</reference>
<evidence type="ECO:0000256" key="3">
    <source>
        <dbReference type="ARBA" id="ARBA00022692"/>
    </source>
</evidence>
<dbReference type="Pfam" id="PF13853">
    <property type="entry name" value="7tm_4"/>
    <property type="match status" value="1"/>
</dbReference>
<accession>A0A8T2JXK5</accession>
<keyword evidence="5 10" id="KW-1133">Transmembrane helix</keyword>
<comment type="subcellular location">
    <subcellularLocation>
        <location evidence="1">Cell membrane</location>
        <topology evidence="1">Multi-pass membrane protein</topology>
    </subcellularLocation>
</comment>
<protein>
    <recommendedName>
        <fullName evidence="11">G-protein coupled receptors family 1 profile domain-containing protein</fullName>
    </recommendedName>
</protein>
<feature type="transmembrane region" description="Helical" evidence="10">
    <location>
        <begin position="138"/>
        <end position="160"/>
    </location>
</feature>
<feature type="transmembrane region" description="Helical" evidence="10">
    <location>
        <begin position="238"/>
        <end position="258"/>
    </location>
</feature>
<dbReference type="GO" id="GO:0004930">
    <property type="term" value="F:G protein-coupled receptor activity"/>
    <property type="evidence" value="ECO:0007669"/>
    <property type="project" value="UniProtKB-KW"/>
</dbReference>
<dbReference type="FunFam" id="1.20.1070.10:FF:000015">
    <property type="entry name" value="Olfactory receptor"/>
    <property type="match status" value="1"/>
</dbReference>
<keyword evidence="7 10" id="KW-0472">Membrane</keyword>
<evidence type="ECO:0000256" key="1">
    <source>
        <dbReference type="ARBA" id="ARBA00004651"/>
    </source>
</evidence>
<keyword evidence="4" id="KW-0552">Olfaction</keyword>
<dbReference type="PROSITE" id="PS50262">
    <property type="entry name" value="G_PROTEIN_RECEP_F1_2"/>
    <property type="match status" value="1"/>
</dbReference>
<name>A0A8T2JXK5_9PIPI</name>
<dbReference type="CDD" id="cd13954">
    <property type="entry name" value="7tmA_OR"/>
    <property type="match status" value="1"/>
</dbReference>
<dbReference type="GO" id="GO:0004984">
    <property type="term" value="F:olfactory receptor activity"/>
    <property type="evidence" value="ECO:0007669"/>
    <property type="project" value="InterPro"/>
</dbReference>
<feature type="transmembrane region" description="Helical" evidence="10">
    <location>
        <begin position="20"/>
        <end position="46"/>
    </location>
</feature>
<dbReference type="PRINTS" id="PR00245">
    <property type="entry name" value="OLFACTORYR"/>
</dbReference>
<dbReference type="PRINTS" id="PR00237">
    <property type="entry name" value="GPCRRHODOPSN"/>
</dbReference>
<feature type="transmembrane region" description="Helical" evidence="10">
    <location>
        <begin position="58"/>
        <end position="80"/>
    </location>
</feature>
<keyword evidence="2" id="KW-1003">Cell membrane</keyword>
<evidence type="ECO:0000256" key="4">
    <source>
        <dbReference type="ARBA" id="ARBA00022725"/>
    </source>
</evidence>
<comment type="caution">
    <text evidence="12">The sequence shown here is derived from an EMBL/GenBank/DDBJ whole genome shotgun (WGS) entry which is preliminary data.</text>
</comment>
<keyword evidence="6" id="KW-0297">G-protein coupled receptor</keyword>
<dbReference type="Gene3D" id="1.20.1070.10">
    <property type="entry name" value="Rhodopsin 7-helix transmembrane proteins"/>
    <property type="match status" value="1"/>
</dbReference>
<dbReference type="Proteomes" id="UP000812440">
    <property type="component" value="Chromosome 8_10"/>
</dbReference>
<evidence type="ECO:0000256" key="2">
    <source>
        <dbReference type="ARBA" id="ARBA00022475"/>
    </source>
</evidence>
<dbReference type="EMBL" id="JAACNH010000003">
    <property type="protein sequence ID" value="KAG8449939.1"/>
    <property type="molecule type" value="Genomic_DNA"/>
</dbReference>
<dbReference type="InterPro" id="IPR000276">
    <property type="entry name" value="GPCR_Rhodpsn"/>
</dbReference>
<dbReference type="InterPro" id="IPR000725">
    <property type="entry name" value="Olfact_rcpt"/>
</dbReference>
<keyword evidence="8" id="KW-0675">Receptor</keyword>
<evidence type="ECO:0000313" key="12">
    <source>
        <dbReference type="EMBL" id="KAG8449939.1"/>
    </source>
</evidence>
<feature type="transmembrane region" description="Helical" evidence="10">
    <location>
        <begin position="195"/>
        <end position="217"/>
    </location>
</feature>
<evidence type="ECO:0000256" key="10">
    <source>
        <dbReference type="SAM" id="Phobius"/>
    </source>
</evidence>
<keyword evidence="4" id="KW-0716">Sensory transduction</keyword>
<organism evidence="12 13">
    <name type="scientific">Hymenochirus boettgeri</name>
    <name type="common">Congo dwarf clawed frog</name>
    <dbReference type="NCBI Taxonomy" id="247094"/>
    <lineage>
        <taxon>Eukaryota</taxon>
        <taxon>Metazoa</taxon>
        <taxon>Chordata</taxon>
        <taxon>Craniata</taxon>
        <taxon>Vertebrata</taxon>
        <taxon>Euteleostomi</taxon>
        <taxon>Amphibia</taxon>
        <taxon>Batrachia</taxon>
        <taxon>Anura</taxon>
        <taxon>Pipoidea</taxon>
        <taxon>Pipidae</taxon>
        <taxon>Pipinae</taxon>
        <taxon>Hymenochirus</taxon>
    </lineage>
</organism>
<dbReference type="AlphaFoldDB" id="A0A8T2JXK5"/>
<evidence type="ECO:0000256" key="8">
    <source>
        <dbReference type="ARBA" id="ARBA00023170"/>
    </source>
</evidence>
<dbReference type="SUPFAM" id="SSF81321">
    <property type="entry name" value="Family A G protein-coupled receptor-like"/>
    <property type="match status" value="1"/>
</dbReference>
<dbReference type="InterPro" id="IPR050516">
    <property type="entry name" value="Olfactory_GPCR"/>
</dbReference>
<feature type="transmembrane region" description="Helical" evidence="10">
    <location>
        <begin position="100"/>
        <end position="118"/>
    </location>
</feature>
<evidence type="ECO:0000256" key="7">
    <source>
        <dbReference type="ARBA" id="ARBA00023136"/>
    </source>
</evidence>
<evidence type="ECO:0000259" key="11">
    <source>
        <dbReference type="PROSITE" id="PS50262"/>
    </source>
</evidence>
<keyword evidence="13" id="KW-1185">Reference proteome</keyword>
<dbReference type="GO" id="GO:0005886">
    <property type="term" value="C:plasma membrane"/>
    <property type="evidence" value="ECO:0007669"/>
    <property type="project" value="UniProtKB-SubCell"/>
</dbReference>
<evidence type="ECO:0000256" key="9">
    <source>
        <dbReference type="ARBA" id="ARBA00023224"/>
    </source>
</evidence>
<dbReference type="PANTHER" id="PTHR26452">
    <property type="entry name" value="OLFACTORY RECEPTOR"/>
    <property type="match status" value="1"/>
</dbReference>
<feature type="domain" description="G-protein coupled receptors family 1 profile" evidence="11">
    <location>
        <begin position="39"/>
        <end position="287"/>
    </location>
</feature>
<evidence type="ECO:0000256" key="6">
    <source>
        <dbReference type="ARBA" id="ARBA00023040"/>
    </source>
</evidence>
<feature type="transmembrane region" description="Helical" evidence="10">
    <location>
        <begin position="270"/>
        <end position="289"/>
    </location>
</feature>
<sequence>DSNQTYGNRFILLGLTNIPYLQALSVFTLLIMYLITLSGNIILLIVVRINKQLQTPMYFFLSNLSIVDICFSSTILPKLLITTLSSDRSVSEVECALQMYFHSALGGTESMVLTIMSYDRLTAICKPLYYNVIMNKRFCIFLATVCWSGGFSNAIVQVALTFQLPFCRSHQLDHYFCEEPPFFKLSCQDTWPNEIAMYIAAFILGVCTFVFTVFSYVQIILTILKIRSTHRMKVFSTCASHLTAVSLFYGTIFSTYFRSSFTSAIETNKLVSLIYTTVIPMLNPIIYSIRNKDISNTIKRKLNSFYRTAQ</sequence>